<sequence>MTRVAVCGLGRMGTAMAQTLLAAGYPVTVWNRTPAAAADLAGQGAVPAPSAAEAAAGAETVVLMLFDGAACAQVLSGPDGVLAGAAPGTLAINLSTIGPEESTALGAQARAAGLRYVEAPVLGSVPAVRAGSLNILAGGTAEDVAAATPVLSVWGKPRHTGDVGTATALKLVANLALGVVAAGMRDAVRLGEDFGLPRELVLDTLAVGAFERIAGRSRERLGADDYDGAPFTLGALAKDLDLALSRARRPLPVAAAARDTARDGVTHGDADSDIAALARTTVR</sequence>
<keyword evidence="9" id="KW-1185">Reference proteome</keyword>
<dbReference type="InterPro" id="IPR036291">
    <property type="entry name" value="NAD(P)-bd_dom_sf"/>
</dbReference>
<keyword evidence="3" id="KW-0520">NAD</keyword>
<name>A0A8J3JYU7_9ACTN</name>
<accession>A0A8J3JYU7</accession>
<dbReference type="PIRSF" id="PIRSF000103">
    <property type="entry name" value="HIBADH"/>
    <property type="match status" value="1"/>
</dbReference>
<feature type="active site" evidence="4">
    <location>
        <position position="170"/>
    </location>
</feature>
<dbReference type="RefSeq" id="WP_203757042.1">
    <property type="nucleotide sequence ID" value="NZ_BONF01000062.1"/>
</dbReference>
<dbReference type="SUPFAM" id="SSF48179">
    <property type="entry name" value="6-phosphogluconate dehydrogenase C-terminal domain-like"/>
    <property type="match status" value="1"/>
</dbReference>
<organism evidence="8 9">
    <name type="scientific">Catellatospora bangladeshensis</name>
    <dbReference type="NCBI Taxonomy" id="310355"/>
    <lineage>
        <taxon>Bacteria</taxon>
        <taxon>Bacillati</taxon>
        <taxon>Actinomycetota</taxon>
        <taxon>Actinomycetes</taxon>
        <taxon>Micromonosporales</taxon>
        <taxon>Micromonosporaceae</taxon>
        <taxon>Catellatospora</taxon>
    </lineage>
</organism>
<dbReference type="Proteomes" id="UP000601223">
    <property type="component" value="Unassembled WGS sequence"/>
</dbReference>
<comment type="similarity">
    <text evidence="1">Belongs to the HIBADH-related family.</text>
</comment>
<comment type="caution">
    <text evidence="8">The sequence shown here is derived from an EMBL/GenBank/DDBJ whole genome shotgun (WGS) entry which is preliminary data.</text>
</comment>
<dbReference type="InterPro" id="IPR008927">
    <property type="entry name" value="6-PGluconate_DH-like_C_sf"/>
</dbReference>
<dbReference type="AlphaFoldDB" id="A0A8J3JYU7"/>
<dbReference type="EMBL" id="BONF01000062">
    <property type="protein sequence ID" value="GIF86209.1"/>
    <property type="molecule type" value="Genomic_DNA"/>
</dbReference>
<dbReference type="GO" id="GO:0051287">
    <property type="term" value="F:NAD binding"/>
    <property type="evidence" value="ECO:0007669"/>
    <property type="project" value="InterPro"/>
</dbReference>
<evidence type="ECO:0000259" key="6">
    <source>
        <dbReference type="Pfam" id="PF03446"/>
    </source>
</evidence>
<evidence type="ECO:0000259" key="7">
    <source>
        <dbReference type="Pfam" id="PF14833"/>
    </source>
</evidence>
<evidence type="ECO:0000313" key="9">
    <source>
        <dbReference type="Proteomes" id="UP000601223"/>
    </source>
</evidence>
<dbReference type="SUPFAM" id="SSF51735">
    <property type="entry name" value="NAD(P)-binding Rossmann-fold domains"/>
    <property type="match status" value="1"/>
</dbReference>
<evidence type="ECO:0000256" key="2">
    <source>
        <dbReference type="ARBA" id="ARBA00023002"/>
    </source>
</evidence>
<dbReference type="Gene3D" id="1.10.1040.10">
    <property type="entry name" value="N-(1-d-carboxylethyl)-l-norvaline Dehydrogenase, domain 2"/>
    <property type="match status" value="1"/>
</dbReference>
<feature type="domain" description="6-phosphogluconate dehydrogenase NADP-binding" evidence="6">
    <location>
        <begin position="4"/>
        <end position="156"/>
    </location>
</feature>
<dbReference type="GO" id="GO:0016491">
    <property type="term" value="F:oxidoreductase activity"/>
    <property type="evidence" value="ECO:0007669"/>
    <property type="project" value="UniProtKB-KW"/>
</dbReference>
<evidence type="ECO:0000256" key="5">
    <source>
        <dbReference type="SAM" id="SignalP"/>
    </source>
</evidence>
<dbReference type="Pfam" id="PF03446">
    <property type="entry name" value="NAD_binding_2"/>
    <property type="match status" value="1"/>
</dbReference>
<evidence type="ECO:0000256" key="3">
    <source>
        <dbReference type="ARBA" id="ARBA00023027"/>
    </source>
</evidence>
<dbReference type="InterPro" id="IPR006115">
    <property type="entry name" value="6PGDH_NADP-bd"/>
</dbReference>
<dbReference type="InterPro" id="IPR013328">
    <property type="entry name" value="6PGD_dom2"/>
</dbReference>
<proteinExistence type="inferred from homology"/>
<dbReference type="GO" id="GO:0050661">
    <property type="term" value="F:NADP binding"/>
    <property type="evidence" value="ECO:0007669"/>
    <property type="project" value="InterPro"/>
</dbReference>
<dbReference type="PANTHER" id="PTHR43580">
    <property type="entry name" value="OXIDOREDUCTASE GLYR1-RELATED"/>
    <property type="match status" value="1"/>
</dbReference>
<feature type="chain" id="PRO_5035266858" evidence="5">
    <location>
        <begin position="18"/>
        <end position="283"/>
    </location>
</feature>
<keyword evidence="2" id="KW-0560">Oxidoreductase</keyword>
<feature type="signal peptide" evidence="5">
    <location>
        <begin position="1"/>
        <end position="17"/>
    </location>
</feature>
<reference evidence="8 9" key="1">
    <citation type="submission" date="2021-01" db="EMBL/GenBank/DDBJ databases">
        <title>Whole genome shotgun sequence of Catellatospora bangladeshensis NBRC 107357.</title>
        <authorList>
            <person name="Komaki H."/>
            <person name="Tamura T."/>
        </authorList>
    </citation>
    <scope>NUCLEOTIDE SEQUENCE [LARGE SCALE GENOMIC DNA]</scope>
    <source>
        <strain evidence="8 9">NBRC 107357</strain>
    </source>
</reference>
<evidence type="ECO:0000256" key="4">
    <source>
        <dbReference type="PIRSR" id="PIRSR000103-1"/>
    </source>
</evidence>
<dbReference type="Gene3D" id="3.40.50.720">
    <property type="entry name" value="NAD(P)-binding Rossmann-like Domain"/>
    <property type="match status" value="1"/>
</dbReference>
<dbReference type="InterPro" id="IPR051265">
    <property type="entry name" value="HIBADH-related_NP60_sf"/>
</dbReference>
<feature type="domain" description="3-hydroxyisobutyrate dehydrogenase-like NAD-binding" evidence="7">
    <location>
        <begin position="164"/>
        <end position="279"/>
    </location>
</feature>
<evidence type="ECO:0000313" key="8">
    <source>
        <dbReference type="EMBL" id="GIF86209.1"/>
    </source>
</evidence>
<dbReference type="InterPro" id="IPR029154">
    <property type="entry name" value="HIBADH-like_NADP-bd"/>
</dbReference>
<evidence type="ECO:0000256" key="1">
    <source>
        <dbReference type="ARBA" id="ARBA00009080"/>
    </source>
</evidence>
<gene>
    <name evidence="8" type="ORF">Cba03nite_75580</name>
</gene>
<dbReference type="Pfam" id="PF14833">
    <property type="entry name" value="NAD_binding_11"/>
    <property type="match status" value="1"/>
</dbReference>
<dbReference type="InterPro" id="IPR015815">
    <property type="entry name" value="HIBADH-related"/>
</dbReference>
<dbReference type="PANTHER" id="PTHR43580:SF2">
    <property type="entry name" value="CYTOKINE-LIKE NUCLEAR FACTOR N-PAC"/>
    <property type="match status" value="1"/>
</dbReference>
<keyword evidence="5" id="KW-0732">Signal</keyword>
<protein>
    <submittedName>
        <fullName evidence="8">Oxidoreductase</fullName>
    </submittedName>
</protein>